<keyword evidence="6" id="KW-0645">Protease</keyword>
<dbReference type="Pfam" id="PF22456">
    <property type="entry name" value="PqqF-like_C_4"/>
    <property type="match status" value="1"/>
</dbReference>
<comment type="function">
    <text evidence="2">Endopeptidase that degrades small peptides of less than 7 kDa, such as glucagon and insulin.</text>
</comment>
<name>A0ABV6G5V6_9GAMM</name>
<gene>
    <name evidence="19" type="ORF">ACFFHW_12990</name>
</gene>
<evidence type="ECO:0000259" key="16">
    <source>
        <dbReference type="Pfam" id="PF05193"/>
    </source>
</evidence>
<evidence type="ECO:0000256" key="7">
    <source>
        <dbReference type="ARBA" id="ARBA00022723"/>
    </source>
</evidence>
<evidence type="ECO:0000256" key="4">
    <source>
        <dbReference type="ARBA" id="ARBA00012449"/>
    </source>
</evidence>
<organism evidence="19 20">
    <name type="scientific">Kushneria aurantia</name>
    <dbReference type="NCBI Taxonomy" id="504092"/>
    <lineage>
        <taxon>Bacteria</taxon>
        <taxon>Pseudomonadati</taxon>
        <taxon>Pseudomonadota</taxon>
        <taxon>Gammaproteobacteria</taxon>
        <taxon>Oceanospirillales</taxon>
        <taxon>Halomonadaceae</taxon>
        <taxon>Kushneria</taxon>
    </lineage>
</organism>
<feature type="domain" description="Peptidase M16 C-terminal" evidence="16">
    <location>
        <begin position="194"/>
        <end position="370"/>
    </location>
</feature>
<comment type="similarity">
    <text evidence="3 14">Belongs to the peptidase M16 family.</text>
</comment>
<evidence type="ECO:0000256" key="8">
    <source>
        <dbReference type="ARBA" id="ARBA00022801"/>
    </source>
</evidence>
<evidence type="ECO:0000256" key="2">
    <source>
        <dbReference type="ARBA" id="ARBA00002184"/>
    </source>
</evidence>
<evidence type="ECO:0000256" key="11">
    <source>
        <dbReference type="ARBA" id="ARBA00029597"/>
    </source>
</evidence>
<dbReference type="Gene3D" id="3.30.830.10">
    <property type="entry name" value="Metalloenzyme, LuxS/M16 peptidase-like"/>
    <property type="match status" value="4"/>
</dbReference>
<protein>
    <recommendedName>
        <fullName evidence="5">Protease 3</fullName>
        <ecNumber evidence="4">3.4.24.55</ecNumber>
    </recommendedName>
    <alternativeName>
        <fullName evidence="13">Pitrilysin</fullName>
    </alternativeName>
    <alternativeName>
        <fullName evidence="12">Protease III</fullName>
    </alternativeName>
    <alternativeName>
        <fullName evidence="11">Protease pi</fullName>
    </alternativeName>
</protein>
<dbReference type="InterPro" id="IPR011249">
    <property type="entry name" value="Metalloenz_LuxS/M16"/>
</dbReference>
<accession>A0ABV6G5V6</accession>
<dbReference type="PROSITE" id="PS00143">
    <property type="entry name" value="INSULINASE"/>
    <property type="match status" value="1"/>
</dbReference>
<dbReference type="EC" id="3.4.24.55" evidence="4"/>
<dbReference type="InterPro" id="IPR011765">
    <property type="entry name" value="Pept_M16_N"/>
</dbReference>
<dbReference type="SUPFAM" id="SSF63411">
    <property type="entry name" value="LuxS/MPP-like metallohydrolase"/>
    <property type="match status" value="4"/>
</dbReference>
<feature type="domain" description="Peptidase M16 N-terminal" evidence="15">
    <location>
        <begin position="34"/>
        <end position="170"/>
    </location>
</feature>
<evidence type="ECO:0000313" key="19">
    <source>
        <dbReference type="EMBL" id="MFC0268888.1"/>
    </source>
</evidence>
<evidence type="ECO:0000259" key="18">
    <source>
        <dbReference type="Pfam" id="PF22456"/>
    </source>
</evidence>
<evidence type="ECO:0000256" key="6">
    <source>
        <dbReference type="ARBA" id="ARBA00022670"/>
    </source>
</evidence>
<evidence type="ECO:0000256" key="1">
    <source>
        <dbReference type="ARBA" id="ARBA00001947"/>
    </source>
</evidence>
<sequence length="915" mass="102799">MPDTDVQQHPASLVTNAADRLDYRPLRLANGLQVLLAHDPDADRASAAMNVATGSAFNPERFPGLAHFLEHMLFLGTDRYPDPDDYHHYLGEHGGNHNAFTAPRDTNYFFDIDPGAFEGALDRFSRFFIAPLLNADYVERERRAVHSEYQAKLHDDARRIEDALSTVLNPQHPFNHFTVGSLDTLRDHPDLSLREALRRFLAEHYDANTMQLVLLGPQPLDELETLARRCFSEVPNNGLIPGAIDVPITAEGQLPAAIAVNALQQQRHLRFLFPTDDPEREFRLKPAFFLSDLLGHEGEHSLLSRLRACGWADGLSAGSVRGDGRRAMLAVNIELTAEGARHIDAIQATLMAWIALIREHGIAQWRFDEQAQLSRQQFDFQQRLPPARQATALSMAMARYPLAEIRSAPFLMSGFDAERIGHYLDAMRVDNLLRLYSGPDVEGGQQSPWFHAPWRFDERPDAVSAAPLDGLALPGANDFIARDFSLLAVGDERPRALIDNTGLDLWYAPAERFHSPRAEWRLSLQSPQAGSSVRETVLTELLARWLEESLLEKLYPARLAGQDVHAHAHARGMTLTFSGWRDRQLRVIEQVLEALVSDSIAEDDMARAARELERRWRDEIADPLHEQLQRALSRALIHPAWHRDEKLETLAEVSAIEFASFRRRWLSELHVQALAAGNLDEAQARHGGDGIERVLAPRVAAGDIPDIAVLHAEAQPPALRPQSQRGDGAVLRYLQSSERTLDDQAQLALLGQLIDAPFFHQLRTQEQLGYIVAARYLPLLEAPGLMLLVQSPENDSGALIARIDAFLESFDATVEELDDTTLAPWRKAVQDRLNEREQRLAQLSSRLWQDLALGFTRFDRREQLADRVAAISAEALKGAWQSLRQRPKLDVRFDSVAAPNQSEAPWQPALRRPVA</sequence>
<dbReference type="EMBL" id="JBHLVX010000050">
    <property type="protein sequence ID" value="MFC0268888.1"/>
    <property type="molecule type" value="Genomic_DNA"/>
</dbReference>
<evidence type="ECO:0000259" key="17">
    <source>
        <dbReference type="Pfam" id="PF16187"/>
    </source>
</evidence>
<dbReference type="Proteomes" id="UP001589814">
    <property type="component" value="Unassembled WGS sequence"/>
</dbReference>
<dbReference type="PANTHER" id="PTHR43690:SF18">
    <property type="entry name" value="INSULIN-DEGRADING ENZYME-RELATED"/>
    <property type="match status" value="1"/>
</dbReference>
<keyword evidence="9" id="KW-0862">Zinc</keyword>
<evidence type="ECO:0000256" key="5">
    <source>
        <dbReference type="ARBA" id="ARBA00017565"/>
    </source>
</evidence>
<dbReference type="InterPro" id="IPR007863">
    <property type="entry name" value="Peptidase_M16_C"/>
</dbReference>
<evidence type="ECO:0000256" key="9">
    <source>
        <dbReference type="ARBA" id="ARBA00022833"/>
    </source>
</evidence>
<dbReference type="RefSeq" id="WP_019950741.1">
    <property type="nucleotide sequence ID" value="NZ_JBHLVX010000050.1"/>
</dbReference>
<reference evidence="19 20" key="1">
    <citation type="submission" date="2024-09" db="EMBL/GenBank/DDBJ databases">
        <authorList>
            <person name="Sun Q."/>
            <person name="Mori K."/>
        </authorList>
    </citation>
    <scope>NUCLEOTIDE SEQUENCE [LARGE SCALE GENOMIC DNA]</scope>
    <source>
        <strain evidence="19 20">CCM 7415</strain>
    </source>
</reference>
<comment type="cofactor">
    <cofactor evidence="1">
        <name>Zn(2+)</name>
        <dbReference type="ChEBI" id="CHEBI:29105"/>
    </cofactor>
</comment>
<evidence type="ECO:0000256" key="13">
    <source>
        <dbReference type="ARBA" id="ARBA00033450"/>
    </source>
</evidence>
<dbReference type="InterPro" id="IPR001431">
    <property type="entry name" value="Pept_M16_Zn_BS"/>
</dbReference>
<keyword evidence="20" id="KW-1185">Reference proteome</keyword>
<keyword evidence="8" id="KW-0378">Hydrolase</keyword>
<dbReference type="PANTHER" id="PTHR43690">
    <property type="entry name" value="NARDILYSIN"/>
    <property type="match status" value="1"/>
</dbReference>
<evidence type="ECO:0000259" key="15">
    <source>
        <dbReference type="Pfam" id="PF00675"/>
    </source>
</evidence>
<feature type="domain" description="Coenzyme PQQ synthesis protein F-like C-terminal lobe" evidence="18">
    <location>
        <begin position="749"/>
        <end position="848"/>
    </location>
</feature>
<keyword evidence="7" id="KW-0479">Metal-binding</keyword>
<evidence type="ECO:0000256" key="3">
    <source>
        <dbReference type="ARBA" id="ARBA00007261"/>
    </source>
</evidence>
<evidence type="ECO:0000256" key="14">
    <source>
        <dbReference type="RuleBase" id="RU004447"/>
    </source>
</evidence>
<proteinExistence type="inferred from homology"/>
<dbReference type="InterPro" id="IPR054734">
    <property type="entry name" value="PqqF-like_C_4"/>
</dbReference>
<evidence type="ECO:0000256" key="12">
    <source>
        <dbReference type="ARBA" id="ARBA00031184"/>
    </source>
</evidence>
<keyword evidence="10" id="KW-0482">Metalloprotease</keyword>
<comment type="caution">
    <text evidence="19">The sequence shown here is derived from an EMBL/GenBank/DDBJ whole genome shotgun (WGS) entry which is preliminary data.</text>
</comment>
<dbReference type="Pfam" id="PF16187">
    <property type="entry name" value="Peptidase_M16_M"/>
    <property type="match status" value="1"/>
</dbReference>
<dbReference type="Pfam" id="PF05193">
    <property type="entry name" value="Peptidase_M16_C"/>
    <property type="match status" value="1"/>
</dbReference>
<evidence type="ECO:0000313" key="20">
    <source>
        <dbReference type="Proteomes" id="UP001589814"/>
    </source>
</evidence>
<dbReference type="Pfam" id="PF00675">
    <property type="entry name" value="Peptidase_M16"/>
    <property type="match status" value="1"/>
</dbReference>
<dbReference type="InterPro" id="IPR050626">
    <property type="entry name" value="Peptidase_M16"/>
</dbReference>
<dbReference type="InterPro" id="IPR032632">
    <property type="entry name" value="Peptidase_M16_M"/>
</dbReference>
<feature type="domain" description="Peptidase M16 middle/third" evidence="17">
    <location>
        <begin position="378"/>
        <end position="648"/>
    </location>
</feature>
<evidence type="ECO:0000256" key="10">
    <source>
        <dbReference type="ARBA" id="ARBA00023049"/>
    </source>
</evidence>